<organism evidence="1">
    <name type="scientific">Physcomitrium patens</name>
    <name type="common">Spreading-leaved earth moss</name>
    <name type="synonym">Physcomitrella patens</name>
    <dbReference type="NCBI Taxonomy" id="3218"/>
    <lineage>
        <taxon>Eukaryota</taxon>
        <taxon>Viridiplantae</taxon>
        <taxon>Streptophyta</taxon>
        <taxon>Embryophyta</taxon>
        <taxon>Bryophyta</taxon>
        <taxon>Bryophytina</taxon>
        <taxon>Bryopsida</taxon>
        <taxon>Funariidae</taxon>
        <taxon>Funariales</taxon>
        <taxon>Funariaceae</taxon>
        <taxon>Physcomitrium</taxon>
    </lineage>
</organism>
<proteinExistence type="predicted"/>
<evidence type="ECO:0000313" key="1">
    <source>
        <dbReference type="EMBL" id="BAB64354.1"/>
    </source>
</evidence>
<name>Q948W4_PHYPA</name>
<accession>Q948W4</accession>
<reference evidence="1" key="1">
    <citation type="journal article" date="2002" name="J. Mol. Evol.">
        <title>A novel gene family in moss (Physcomitrella patens) shows sequence homology and a phylogenetic relationship with the TIR-NBS class of plant disease resistance genes.</title>
        <authorList>
            <person name="Akita M."/>
            <person name="Valkonen J.P.T."/>
        </authorList>
    </citation>
    <scope>NUCLEOTIDE SEQUENCE</scope>
</reference>
<dbReference type="AlphaFoldDB" id="Q948W4"/>
<evidence type="ECO:0008006" key="2">
    <source>
        <dbReference type="Google" id="ProtNLM"/>
    </source>
</evidence>
<dbReference type="CDD" id="cd09272">
    <property type="entry name" value="RNase_HI_RT_Ty1"/>
    <property type="match status" value="1"/>
</dbReference>
<dbReference type="EMBL" id="AB048266">
    <property type="protein sequence ID" value="BAB64354.1"/>
    <property type="molecule type" value="Genomic_DNA"/>
</dbReference>
<sequence length="78" mass="9187">MKCDNQGCLTFAKNPKHHSRTKYIDIQHDFIWEKIEMEVIDMKYCATEDMLADLLTKALVKDRYYKLTKGLGLLAFDQ</sequence>
<protein>
    <recommendedName>
        <fullName evidence="2">Reverse transcriptase Ty1/copia-type domain-containing protein</fullName>
    </recommendedName>
</protein>